<evidence type="ECO:0000313" key="12">
    <source>
        <dbReference type="EMBL" id="ERF71365.1"/>
    </source>
</evidence>
<dbReference type="OMA" id="WTGHKSL"/>
<dbReference type="GO" id="GO:0008843">
    <property type="term" value="F:endochitinase activity"/>
    <property type="evidence" value="ECO:0007669"/>
    <property type="project" value="UniProtKB-EC"/>
</dbReference>
<keyword evidence="5" id="KW-0146">Chitin degradation</keyword>
<dbReference type="HOGENOM" id="CLU_001837_0_0_1"/>
<dbReference type="EMBL" id="KE721224">
    <property type="protein sequence ID" value="ERF71365.1"/>
    <property type="molecule type" value="Genomic_DNA"/>
</dbReference>
<protein>
    <recommendedName>
        <fullName evidence="3">chitinase</fullName>
        <ecNumber evidence="3">3.2.1.14</ecNumber>
    </recommendedName>
</protein>
<evidence type="ECO:0000256" key="2">
    <source>
        <dbReference type="ARBA" id="ARBA00008682"/>
    </source>
</evidence>
<dbReference type="PANTHER" id="PTHR11177:SF333">
    <property type="entry name" value="CHITINASE"/>
    <property type="match status" value="1"/>
</dbReference>
<keyword evidence="7 9" id="KW-0326">Glycosidase</keyword>
<dbReference type="InterPro" id="IPR001223">
    <property type="entry name" value="Glyco_hydro18_cat"/>
</dbReference>
<dbReference type="GO" id="GO:0008061">
    <property type="term" value="F:chitin binding"/>
    <property type="evidence" value="ECO:0007669"/>
    <property type="project" value="InterPro"/>
</dbReference>
<evidence type="ECO:0000256" key="8">
    <source>
        <dbReference type="ARBA" id="ARBA00023326"/>
    </source>
</evidence>
<comment type="similarity">
    <text evidence="2">Belongs to the glycosyl hydrolase 18 family. Chitinase class V subfamily.</text>
</comment>
<dbReference type="InterPro" id="IPR029070">
    <property type="entry name" value="Chitinase_insertion_sf"/>
</dbReference>
<dbReference type="Gene3D" id="3.10.50.10">
    <property type="match status" value="1"/>
</dbReference>
<name>U1HM45_ENDPU</name>
<dbReference type="EC" id="3.2.1.14" evidence="3"/>
<dbReference type="InterPro" id="IPR011583">
    <property type="entry name" value="Chitinase_II/V-like_cat"/>
</dbReference>
<feature type="domain" description="GH18" evidence="11">
    <location>
        <begin position="37"/>
        <end position="396"/>
    </location>
</feature>
<evidence type="ECO:0000256" key="6">
    <source>
        <dbReference type="ARBA" id="ARBA00023277"/>
    </source>
</evidence>
<dbReference type="OrthoDB" id="73875at2759"/>
<dbReference type="InterPro" id="IPR001579">
    <property type="entry name" value="Glyco_hydro_18_chit_AS"/>
</dbReference>
<proteinExistence type="inferred from homology"/>
<dbReference type="SMART" id="SM00636">
    <property type="entry name" value="Glyco_18"/>
    <property type="match status" value="1"/>
</dbReference>
<dbReference type="AlphaFoldDB" id="U1HM45"/>
<dbReference type="Pfam" id="PF00704">
    <property type="entry name" value="Glyco_hydro_18"/>
    <property type="match status" value="1"/>
</dbReference>
<reference evidence="13" key="1">
    <citation type="journal article" date="2014" name="BMC Genomics">
        <title>Genome characteristics reveal the impact of lichenization on lichen-forming fungus Endocarpon pusillum Hedwig (Verrucariales, Ascomycota).</title>
        <authorList>
            <person name="Wang Y.-Y."/>
            <person name="Liu B."/>
            <person name="Zhang X.-Y."/>
            <person name="Zhou Q.-M."/>
            <person name="Zhang T."/>
            <person name="Li H."/>
            <person name="Yu Y.-F."/>
            <person name="Zhang X.-L."/>
            <person name="Hao X.-Y."/>
            <person name="Wang M."/>
            <person name="Wang L."/>
            <person name="Wei J.-C."/>
        </authorList>
    </citation>
    <scope>NUCLEOTIDE SEQUENCE [LARGE SCALE GENOMIC DNA]</scope>
    <source>
        <strain evidence="13">Z07020 / HMAS-L-300199</strain>
    </source>
</reference>
<dbReference type="SUPFAM" id="SSF51445">
    <property type="entry name" value="(Trans)glycosidases"/>
    <property type="match status" value="1"/>
</dbReference>
<evidence type="ECO:0000259" key="11">
    <source>
        <dbReference type="PROSITE" id="PS51910"/>
    </source>
</evidence>
<comment type="catalytic activity">
    <reaction evidence="1">
        <text>Random endo-hydrolysis of N-acetyl-beta-D-glucosaminide (1-&gt;4)-beta-linkages in chitin and chitodextrins.</text>
        <dbReference type="EC" id="3.2.1.14"/>
    </reaction>
</comment>
<evidence type="ECO:0000256" key="5">
    <source>
        <dbReference type="ARBA" id="ARBA00023024"/>
    </source>
</evidence>
<evidence type="ECO:0000256" key="9">
    <source>
        <dbReference type="RuleBase" id="RU000489"/>
    </source>
</evidence>
<dbReference type="GO" id="GO:0006032">
    <property type="term" value="P:chitin catabolic process"/>
    <property type="evidence" value="ECO:0007669"/>
    <property type="project" value="UniProtKB-KW"/>
</dbReference>
<dbReference type="PROSITE" id="PS01095">
    <property type="entry name" value="GH18_1"/>
    <property type="match status" value="1"/>
</dbReference>
<evidence type="ECO:0000313" key="13">
    <source>
        <dbReference type="Proteomes" id="UP000019373"/>
    </source>
</evidence>
<keyword evidence="13" id="KW-1185">Reference proteome</keyword>
<sequence>MRAESSPSKFGFCGTTKDFCGEKKVKAPSCSGNSAGEKLIGYYEGWSSTRACGGMLPEDLFVNQYSHLNYAFAFIDPNTFAIAPMAELDKELYPRFTALKEQNPGLETWIAIGGWSMNDPDQPTRETFSKLAASESAQAKFFSSLVNFMSNYGFDGVDIDWEYPVAPERSGNKADFDNFVSFLKNLRNALGSGGRKYGLTITLPASYWYLQHFDLKKMEDSLDWFNVMSYDLHGTWDSTNPYVGSVIGAHTNLTEIDAAMELLWRNDIDPKKVVLGTGFYGRSFTLADPSCKRAGCPFSAGGNPGPCTASAGTLSYAEIGRIVSAGATVEEDLDAGVTIVTWDQNQWVSYDNENTLRRKVEYANNKCLGGVMVWAASTDDGEGTAIAALSGVAGRVWGECGLDCPTGFTAATGTGGKVSGLAGIFNGCKERESRYYCCPTGSEPKCEWKGQAPFCGATSGGKCGDDQVKVTSDSQGTGKLSVPSDLERVLAYNVVEWFGAAPICTTIGILNIAATYFTSAPCEDAHPKQLTTGKQGAGGEKPCLYNAGFKSYCCKDPIPFKGCSWHQGRSSWTAWANSVFFQGPVGALLNLGAPLIGQKCEGQCPRGQVPIATDGLNCQAGTYSYFCCDNPNEPTLPAPADAVCPSPPRIPGRSSDPDPDGPAPHIFSASSYFDQDCSVTSSQALKRARDLEWANSSSLEWSDIANDISLLDIRDLDKRARALPNALTFCLPGQPRTVLVPQTYSGYRTVAGLANKGWIHVAKPLVCGALGLAVDVVQPANVNFVTEHVFEKKTLRNALQFMAEGKLPGGGTLSQGAASVQGIFSKNGIFFQQWPGGLTVGFGATPEDTSFGELGHPAPNLNAANLQVVDADLNAIKNFITQYQNFAADSSWDTYTPKQQTSFLSDVVDTFNYMKLAQTTGSYSAAFRGLVSFWKLFARIPGAQANYDYAGAFEEIVKADLAYQVTKALEFFTKRVTEAETYWNSATAKVVFTPQEIKDNLAALADLAKNKATYISLDTTAMLK</sequence>
<feature type="region of interest" description="Disordered" evidence="10">
    <location>
        <begin position="639"/>
        <end position="665"/>
    </location>
</feature>
<evidence type="ECO:0000256" key="10">
    <source>
        <dbReference type="SAM" id="MobiDB-lite"/>
    </source>
</evidence>
<dbReference type="RefSeq" id="XP_007803067.1">
    <property type="nucleotide sequence ID" value="XM_007804876.1"/>
</dbReference>
<keyword evidence="4 9" id="KW-0378">Hydrolase</keyword>
<evidence type="ECO:0000256" key="1">
    <source>
        <dbReference type="ARBA" id="ARBA00000822"/>
    </source>
</evidence>
<evidence type="ECO:0000256" key="3">
    <source>
        <dbReference type="ARBA" id="ARBA00012729"/>
    </source>
</evidence>
<dbReference type="SUPFAM" id="SSF54556">
    <property type="entry name" value="Chitinase insertion domain"/>
    <property type="match status" value="1"/>
</dbReference>
<dbReference type="eggNOG" id="KOG2806">
    <property type="taxonomic scope" value="Eukaryota"/>
</dbReference>
<evidence type="ECO:0000256" key="7">
    <source>
        <dbReference type="ARBA" id="ARBA00023295"/>
    </source>
</evidence>
<dbReference type="Proteomes" id="UP000019373">
    <property type="component" value="Unassembled WGS sequence"/>
</dbReference>
<dbReference type="PANTHER" id="PTHR11177">
    <property type="entry name" value="CHITINASE"/>
    <property type="match status" value="1"/>
</dbReference>
<dbReference type="InterPro" id="IPR017853">
    <property type="entry name" value="GH"/>
</dbReference>
<dbReference type="InterPro" id="IPR050314">
    <property type="entry name" value="Glycosyl_Hydrlase_18"/>
</dbReference>
<dbReference type="Gene3D" id="3.20.20.80">
    <property type="entry name" value="Glycosidases"/>
    <property type="match status" value="1"/>
</dbReference>
<dbReference type="PROSITE" id="PS51910">
    <property type="entry name" value="GH18_2"/>
    <property type="match status" value="1"/>
</dbReference>
<organism evidence="12 13">
    <name type="scientific">Endocarpon pusillum (strain Z07020 / HMAS-L-300199)</name>
    <name type="common">Lichen-forming fungus</name>
    <dbReference type="NCBI Taxonomy" id="1263415"/>
    <lineage>
        <taxon>Eukaryota</taxon>
        <taxon>Fungi</taxon>
        <taxon>Dikarya</taxon>
        <taxon>Ascomycota</taxon>
        <taxon>Pezizomycotina</taxon>
        <taxon>Eurotiomycetes</taxon>
        <taxon>Chaetothyriomycetidae</taxon>
        <taxon>Verrucariales</taxon>
        <taxon>Verrucariaceae</taxon>
        <taxon>Endocarpon</taxon>
    </lineage>
</organism>
<gene>
    <name evidence="12" type="ORF">EPUS_03520</name>
</gene>
<keyword evidence="8" id="KW-0624">Polysaccharide degradation</keyword>
<accession>U1HM45</accession>
<dbReference type="GO" id="GO:0000272">
    <property type="term" value="P:polysaccharide catabolic process"/>
    <property type="evidence" value="ECO:0007669"/>
    <property type="project" value="UniProtKB-KW"/>
</dbReference>
<keyword evidence="6" id="KW-0119">Carbohydrate metabolism</keyword>
<evidence type="ECO:0000256" key="4">
    <source>
        <dbReference type="ARBA" id="ARBA00022801"/>
    </source>
</evidence>
<dbReference type="GeneID" id="19238561"/>